<evidence type="ECO:0000313" key="6">
    <source>
        <dbReference type="Proteomes" id="UP000187439"/>
    </source>
</evidence>
<evidence type="ECO:0000256" key="4">
    <source>
        <dbReference type="SAM" id="SignalP"/>
    </source>
</evidence>
<evidence type="ECO:0000256" key="2">
    <source>
        <dbReference type="PIRSR" id="PIRSR613078-1"/>
    </source>
</evidence>
<evidence type="ECO:0008006" key="7">
    <source>
        <dbReference type="Google" id="ProtNLM"/>
    </source>
</evidence>
<feature type="binding site" evidence="3">
    <location>
        <position position="97"/>
    </location>
    <ligand>
        <name>substrate</name>
    </ligand>
</feature>
<dbReference type="OrthoDB" id="9782128at2"/>
<keyword evidence="4" id="KW-0732">Signal</keyword>
<dbReference type="SMART" id="SM00855">
    <property type="entry name" value="PGAM"/>
    <property type="match status" value="2"/>
</dbReference>
<dbReference type="RefSeq" id="WP_076121832.1">
    <property type="nucleotide sequence ID" value="NZ_MPTC01000053.1"/>
</dbReference>
<dbReference type="CDD" id="cd07067">
    <property type="entry name" value="HP_PGM_like"/>
    <property type="match status" value="2"/>
</dbReference>
<dbReference type="Proteomes" id="UP000187439">
    <property type="component" value="Unassembled WGS sequence"/>
</dbReference>
<dbReference type="PANTHER" id="PTHR46517:SF1">
    <property type="entry name" value="FRUCTOSE-2,6-BISPHOSPHATASE TIGAR"/>
    <property type="match status" value="1"/>
</dbReference>
<dbReference type="InterPro" id="IPR001345">
    <property type="entry name" value="PG/BPGM_mutase_AS"/>
</dbReference>
<evidence type="ECO:0000256" key="1">
    <source>
        <dbReference type="ARBA" id="ARBA00022801"/>
    </source>
</evidence>
<feature type="active site" description="Proton donor/acceptor" evidence="2">
    <location>
        <position position="121"/>
    </location>
</feature>
<dbReference type="GO" id="GO:0043456">
    <property type="term" value="P:regulation of pentose-phosphate shunt"/>
    <property type="evidence" value="ECO:0007669"/>
    <property type="project" value="TreeGrafter"/>
</dbReference>
<comment type="caution">
    <text evidence="5">The sequence shown here is derived from an EMBL/GenBank/DDBJ whole genome shotgun (WGS) entry which is preliminary data.</text>
</comment>
<dbReference type="PANTHER" id="PTHR46517">
    <property type="entry name" value="FRUCTOSE-2,6-BISPHOSPHATASE TIGAR"/>
    <property type="match status" value="1"/>
</dbReference>
<dbReference type="EMBL" id="MPTC01000053">
    <property type="protein sequence ID" value="OMD34611.1"/>
    <property type="molecule type" value="Genomic_DNA"/>
</dbReference>
<dbReference type="InterPro" id="IPR029033">
    <property type="entry name" value="His_PPase_superfam"/>
</dbReference>
<dbReference type="GO" id="GO:0045820">
    <property type="term" value="P:negative regulation of glycolytic process"/>
    <property type="evidence" value="ECO:0007669"/>
    <property type="project" value="TreeGrafter"/>
</dbReference>
<gene>
    <name evidence="5" type="ORF">BSK52_28865</name>
</gene>
<dbReference type="Gene3D" id="3.40.50.1240">
    <property type="entry name" value="Phosphoglycerate mutase-like"/>
    <property type="match status" value="2"/>
</dbReference>
<feature type="chain" id="PRO_5038708847" description="Histidine phosphatase family protein" evidence="4">
    <location>
        <begin position="29"/>
        <end position="446"/>
    </location>
</feature>
<proteinExistence type="predicted"/>
<organism evidence="5 6">
    <name type="scientific">Paenibacillus odorifer</name>
    <dbReference type="NCBI Taxonomy" id="189426"/>
    <lineage>
        <taxon>Bacteria</taxon>
        <taxon>Bacillati</taxon>
        <taxon>Bacillota</taxon>
        <taxon>Bacilli</taxon>
        <taxon>Bacillales</taxon>
        <taxon>Paenibacillaceae</taxon>
        <taxon>Paenibacillus</taxon>
    </lineage>
</organism>
<keyword evidence="1" id="KW-0378">Hydrolase</keyword>
<dbReference type="Pfam" id="PF00300">
    <property type="entry name" value="His_Phos_1"/>
    <property type="match status" value="2"/>
</dbReference>
<dbReference type="InterPro" id="IPR051695">
    <property type="entry name" value="Phosphoglycerate_Mutase"/>
</dbReference>
<accession>A0A1R0XHQ6</accession>
<dbReference type="SUPFAM" id="SSF53254">
    <property type="entry name" value="Phosphoglycerate mutase-like"/>
    <property type="match status" value="2"/>
</dbReference>
<evidence type="ECO:0000313" key="5">
    <source>
        <dbReference type="EMBL" id="OMD34611.1"/>
    </source>
</evidence>
<reference evidence="5 6" key="1">
    <citation type="submission" date="2016-10" db="EMBL/GenBank/DDBJ databases">
        <title>Paenibacillus species isolates.</title>
        <authorList>
            <person name="Beno S.M."/>
        </authorList>
    </citation>
    <scope>NUCLEOTIDE SEQUENCE [LARGE SCALE GENOMIC DNA]</scope>
    <source>
        <strain evidence="5 6">FSL H7-0710</strain>
    </source>
</reference>
<feature type="binding site" evidence="3">
    <location>
        <begin position="47"/>
        <end position="54"/>
    </location>
    <ligand>
        <name>substrate</name>
    </ligand>
</feature>
<evidence type="ECO:0000256" key="3">
    <source>
        <dbReference type="PIRSR" id="PIRSR613078-2"/>
    </source>
</evidence>
<dbReference type="GO" id="GO:0004331">
    <property type="term" value="F:fructose-2,6-bisphosphate 2-phosphatase activity"/>
    <property type="evidence" value="ECO:0007669"/>
    <property type="project" value="TreeGrafter"/>
</dbReference>
<dbReference type="PROSITE" id="PS00175">
    <property type="entry name" value="PG_MUTASE"/>
    <property type="match status" value="1"/>
</dbReference>
<name>A0A1R0XHQ6_9BACL</name>
<feature type="signal peptide" evidence="4">
    <location>
        <begin position="1"/>
        <end position="28"/>
    </location>
</feature>
<dbReference type="GO" id="GO:0005829">
    <property type="term" value="C:cytosol"/>
    <property type="evidence" value="ECO:0007669"/>
    <property type="project" value="TreeGrafter"/>
</dbReference>
<dbReference type="InterPro" id="IPR013078">
    <property type="entry name" value="His_Pase_superF_clade-1"/>
</dbReference>
<sequence>MNKRLSKLFTVMMAFFVLSSFSVGNVGANADNTAKKEDQEITFYLVRHGETIFNVQERMQGFSDSPLTEKGIEVAENLTRGLKNIPFVAAYSSTSERASDTADIILDGRNLKLIKDKRLREINFGDLEGAYQADVMKHTNVASFKKFDYTSVNGENMQGVFERAKASLDQMVEANKTKGGNVLVVSHGITILDLVMGLDPKAWDMSKGGLPNSSVTKIQWKDGKYAVQKVGDQSYAENGQNKLTFYFVRHGETLFNVQKRMQGLSDAPLTEEGIKVAEDLARGLHDIPFSAAYSSSSGRAIDTADSILEGRNMILKTDKRLREMNFGDLEGAYQADIMKHTNVASFQKLDYTSVNGENMAQVFARTKAAVDQIIADNQGSKKNIIVVSHGITILDLVMGLDPNAWDMSKGGLPNSSVTIVEWENGKFTVGKVGDTSYLEKGKSLSH</sequence>
<dbReference type="AlphaFoldDB" id="A0A1R0XHQ6"/>
<feature type="active site" description="Tele-phosphohistidine intermediate" evidence="2">
    <location>
        <position position="48"/>
    </location>
</feature>
<protein>
    <recommendedName>
        <fullName evidence="7">Histidine phosphatase family protein</fullName>
    </recommendedName>
</protein>